<dbReference type="PANTHER" id="PTHR46036">
    <property type="entry name" value="LACTOYLGLUTATHIONE LYASE"/>
    <property type="match status" value="1"/>
</dbReference>
<accession>A0A250WX41</accession>
<proteinExistence type="predicted"/>
<dbReference type="EMBL" id="BEGY01000012">
    <property type="protein sequence ID" value="GAX75355.1"/>
    <property type="molecule type" value="Genomic_DNA"/>
</dbReference>
<name>A0A250WX41_9CHLO</name>
<dbReference type="SUPFAM" id="SSF54593">
    <property type="entry name" value="Glyoxalase/Bleomycin resistance protein/Dihydroxybiphenyl dioxygenase"/>
    <property type="match status" value="1"/>
</dbReference>
<evidence type="ECO:0000313" key="3">
    <source>
        <dbReference type="Proteomes" id="UP000232323"/>
    </source>
</evidence>
<protein>
    <recommendedName>
        <fullName evidence="1">Glyoxalase/fosfomycin resistance/dioxygenase domain-containing protein</fullName>
    </recommendedName>
</protein>
<dbReference type="AlphaFoldDB" id="A0A250WX41"/>
<comment type="caution">
    <text evidence="2">The sequence shown here is derived from an EMBL/GenBank/DDBJ whole genome shotgun (WGS) entry which is preliminary data.</text>
</comment>
<dbReference type="STRING" id="1157962.A0A250WX41"/>
<dbReference type="InterPro" id="IPR004360">
    <property type="entry name" value="Glyas_Fos-R_dOase_dom"/>
</dbReference>
<evidence type="ECO:0000313" key="2">
    <source>
        <dbReference type="EMBL" id="GAX75355.1"/>
    </source>
</evidence>
<reference evidence="2 3" key="1">
    <citation type="submission" date="2017-08" db="EMBL/GenBank/DDBJ databases">
        <title>Acidophilic green algal genome provides insights into adaptation to an acidic environment.</title>
        <authorList>
            <person name="Hirooka S."/>
            <person name="Hirose Y."/>
            <person name="Kanesaki Y."/>
            <person name="Higuchi S."/>
            <person name="Fujiwara T."/>
            <person name="Onuma R."/>
            <person name="Era A."/>
            <person name="Ohbayashi R."/>
            <person name="Uzuka A."/>
            <person name="Nozaki H."/>
            <person name="Yoshikawa H."/>
            <person name="Miyagishima S.Y."/>
        </authorList>
    </citation>
    <scope>NUCLEOTIDE SEQUENCE [LARGE SCALE GENOMIC DNA]</scope>
    <source>
        <strain evidence="2 3">NIES-2499</strain>
    </source>
</reference>
<gene>
    <name evidence="2" type="ORF">CEUSTIGMA_g2799.t1</name>
</gene>
<evidence type="ECO:0000259" key="1">
    <source>
        <dbReference type="Pfam" id="PF00903"/>
    </source>
</evidence>
<dbReference type="GO" id="GO:0005737">
    <property type="term" value="C:cytoplasm"/>
    <property type="evidence" value="ECO:0007669"/>
    <property type="project" value="TreeGrafter"/>
</dbReference>
<dbReference type="Proteomes" id="UP000232323">
    <property type="component" value="Unassembled WGS sequence"/>
</dbReference>
<dbReference type="Gene3D" id="3.10.180.10">
    <property type="entry name" value="2,3-Dihydroxybiphenyl 1,2-Dioxygenase, domain 1"/>
    <property type="match status" value="1"/>
</dbReference>
<keyword evidence="3" id="KW-1185">Reference proteome</keyword>
<dbReference type="PANTHER" id="PTHR46036:SF5">
    <property type="entry name" value="LACTOYLGLUTATHIONE LYASE"/>
    <property type="match status" value="1"/>
</dbReference>
<feature type="domain" description="Glyoxalase/fosfomycin resistance/dioxygenase" evidence="1">
    <location>
        <begin position="47"/>
        <end position="107"/>
    </location>
</feature>
<sequence>MNLMLDVVLRKLPCKTSFFRQRLNSYAAASTSSRMASGWTGLDSRRLLYAEIRANDMDQQIDNYTKHFGMQLLKRSQDTDQHSAYMGYGPLDSNFAIKTVAPGSDAMPIDIGTGFIRSSLMAEQ</sequence>
<dbReference type="GO" id="GO:0004462">
    <property type="term" value="F:lactoylglutathione lyase activity"/>
    <property type="evidence" value="ECO:0007669"/>
    <property type="project" value="TreeGrafter"/>
</dbReference>
<dbReference type="GO" id="GO:0019243">
    <property type="term" value="P:methylglyoxal catabolic process to D-lactate via S-lactoyl-glutathione"/>
    <property type="evidence" value="ECO:0007669"/>
    <property type="project" value="TreeGrafter"/>
</dbReference>
<dbReference type="InterPro" id="IPR029068">
    <property type="entry name" value="Glyas_Bleomycin-R_OHBP_Dase"/>
</dbReference>
<dbReference type="Pfam" id="PF00903">
    <property type="entry name" value="Glyoxalase"/>
    <property type="match status" value="1"/>
</dbReference>
<organism evidence="2 3">
    <name type="scientific">Chlamydomonas eustigma</name>
    <dbReference type="NCBI Taxonomy" id="1157962"/>
    <lineage>
        <taxon>Eukaryota</taxon>
        <taxon>Viridiplantae</taxon>
        <taxon>Chlorophyta</taxon>
        <taxon>core chlorophytes</taxon>
        <taxon>Chlorophyceae</taxon>
        <taxon>CS clade</taxon>
        <taxon>Chlamydomonadales</taxon>
        <taxon>Chlamydomonadaceae</taxon>
        <taxon>Chlamydomonas</taxon>
    </lineage>
</organism>